<dbReference type="InterPro" id="IPR040626">
    <property type="entry name" value="Pepdidase_M14_N"/>
</dbReference>
<name>A0A420WRW2_9PROT</name>
<dbReference type="PROSITE" id="PS52035">
    <property type="entry name" value="PEPTIDASE_M14"/>
    <property type="match status" value="1"/>
</dbReference>
<organism evidence="4 5">
    <name type="scientific">Oceanibaculum indicum</name>
    <dbReference type="NCBI Taxonomy" id="526216"/>
    <lineage>
        <taxon>Bacteria</taxon>
        <taxon>Pseudomonadati</taxon>
        <taxon>Pseudomonadota</taxon>
        <taxon>Alphaproteobacteria</taxon>
        <taxon>Rhodospirillales</taxon>
        <taxon>Oceanibaculaceae</taxon>
        <taxon>Oceanibaculum</taxon>
    </lineage>
</organism>
<evidence type="ECO:0000313" key="5">
    <source>
        <dbReference type="Proteomes" id="UP000277424"/>
    </source>
</evidence>
<dbReference type="PANTHER" id="PTHR12756">
    <property type="entry name" value="CYTOSOLIC CARBOXYPEPTIDASE"/>
    <property type="match status" value="1"/>
</dbReference>
<dbReference type="AlphaFoldDB" id="A0A420WRW2"/>
<dbReference type="RefSeq" id="WP_121218533.1">
    <property type="nucleotide sequence ID" value="NZ_RBIG01000001.1"/>
</dbReference>
<accession>A0A420WRW2</accession>
<evidence type="ECO:0000259" key="3">
    <source>
        <dbReference type="PROSITE" id="PS52035"/>
    </source>
</evidence>
<dbReference type="GO" id="GO:0008270">
    <property type="term" value="F:zinc ion binding"/>
    <property type="evidence" value="ECO:0007669"/>
    <property type="project" value="InterPro"/>
</dbReference>
<proteinExistence type="inferred from homology"/>
<dbReference type="Pfam" id="PF00246">
    <property type="entry name" value="Peptidase_M14"/>
    <property type="match status" value="1"/>
</dbReference>
<evidence type="ECO:0000256" key="2">
    <source>
        <dbReference type="PROSITE-ProRule" id="PRU01379"/>
    </source>
</evidence>
<dbReference type="EMBL" id="RBIG01000001">
    <property type="protein sequence ID" value="RKQ73572.1"/>
    <property type="molecule type" value="Genomic_DNA"/>
</dbReference>
<dbReference type="Proteomes" id="UP000277424">
    <property type="component" value="Unassembled WGS sequence"/>
</dbReference>
<dbReference type="PANTHER" id="PTHR12756:SF11">
    <property type="entry name" value="CYTOSOLIC CARBOXYPEPTIDASE 1"/>
    <property type="match status" value="1"/>
</dbReference>
<evidence type="ECO:0000256" key="1">
    <source>
        <dbReference type="ARBA" id="ARBA00001947"/>
    </source>
</evidence>
<comment type="caution">
    <text evidence="4">The sequence shown here is derived from an EMBL/GenBank/DDBJ whole genome shotgun (WGS) entry which is preliminary data.</text>
</comment>
<reference evidence="4 5" key="1">
    <citation type="submission" date="2018-10" db="EMBL/GenBank/DDBJ databases">
        <title>Comparative analysis of microorganisms from saline springs in Andes Mountain Range, Colombia.</title>
        <authorList>
            <person name="Rubin E."/>
        </authorList>
    </citation>
    <scope>NUCLEOTIDE SEQUENCE [LARGE SCALE GENOMIC DNA]</scope>
    <source>
        <strain evidence="4 5">USBA 36</strain>
    </source>
</reference>
<feature type="domain" description="Peptidase M14" evidence="3">
    <location>
        <begin position="104"/>
        <end position="374"/>
    </location>
</feature>
<protein>
    <submittedName>
        <fullName evidence="4">Murein tripeptide amidase MpaA</fullName>
    </submittedName>
</protein>
<dbReference type="Pfam" id="PF18027">
    <property type="entry name" value="Pepdidase_M14_N"/>
    <property type="match status" value="1"/>
</dbReference>
<dbReference type="InterPro" id="IPR050821">
    <property type="entry name" value="Cytosolic_carboxypeptidase"/>
</dbReference>
<dbReference type="SMART" id="SM00631">
    <property type="entry name" value="Zn_pept"/>
    <property type="match status" value="1"/>
</dbReference>
<comment type="cofactor">
    <cofactor evidence="1">
        <name>Zn(2+)</name>
        <dbReference type="ChEBI" id="CHEBI:29105"/>
    </cofactor>
</comment>
<dbReference type="CDD" id="cd06234">
    <property type="entry name" value="M14_PaCCP-like"/>
    <property type="match status" value="1"/>
</dbReference>
<dbReference type="GO" id="GO:0004181">
    <property type="term" value="F:metallocarboxypeptidase activity"/>
    <property type="evidence" value="ECO:0007669"/>
    <property type="project" value="InterPro"/>
</dbReference>
<comment type="similarity">
    <text evidence="2">Belongs to the peptidase M14 family.</text>
</comment>
<dbReference type="GO" id="GO:0006508">
    <property type="term" value="P:proteolysis"/>
    <property type="evidence" value="ECO:0007669"/>
    <property type="project" value="InterPro"/>
</dbReference>
<gene>
    <name evidence="4" type="ORF">BCL74_1361</name>
</gene>
<evidence type="ECO:0000313" key="4">
    <source>
        <dbReference type="EMBL" id="RKQ73572.1"/>
    </source>
</evidence>
<dbReference type="Gene3D" id="2.60.40.3120">
    <property type="match status" value="1"/>
</dbReference>
<dbReference type="SUPFAM" id="SSF53187">
    <property type="entry name" value="Zn-dependent exopeptidases"/>
    <property type="match status" value="1"/>
</dbReference>
<feature type="active site" description="Proton donor/acceptor" evidence="2">
    <location>
        <position position="335"/>
    </location>
</feature>
<sequence length="374" mass="41445">MIAISSAFDGGNIEVVSIADATARLRIRKDNAADFSQWFYFRVTGTRGRALTLVVENAGQTSYPGGFENYQAVASYDRQDWFRVPTRFDGKIMTIEHVPTSDAVYYAYFAPYSMERHADLVADALTSPLVTLEVPGRTLDGQDIDILEIGEPADGKPALWVIARQHPGETMAEWWVEGFLDRLLDPADAASRALLERAVLYAVPNMNPDGSRRGNLRTNAAGANLNREWKEPSLEKSPEVFHVRQRMIETGIKLCLDVHGDEVLPYNFIAGFEGVPSVMPERLELLEEFKDRYAAINPDFQTVHGYPASAPGKGNLTTSTGYLAEFQGVLAMTLEQPFKDTADTPRPEEGWSPERAMRLGASVIDVLLPMAGKL</sequence>
<dbReference type="Gene3D" id="3.40.630.10">
    <property type="entry name" value="Zn peptidases"/>
    <property type="match status" value="1"/>
</dbReference>
<dbReference type="InterPro" id="IPR000834">
    <property type="entry name" value="Peptidase_M14"/>
</dbReference>
<dbReference type="OrthoDB" id="5490902at2"/>